<dbReference type="AlphaFoldDB" id="A0A7C0Y932"/>
<dbReference type="InterPro" id="IPR009057">
    <property type="entry name" value="Homeodomain-like_sf"/>
</dbReference>
<dbReference type="PANTHER" id="PTHR47918:SF1">
    <property type="entry name" value="DNA-BINDING PROTEIN FIS"/>
    <property type="match status" value="1"/>
</dbReference>
<evidence type="ECO:0000259" key="1">
    <source>
        <dbReference type="Pfam" id="PF02954"/>
    </source>
</evidence>
<dbReference type="Proteomes" id="UP000885690">
    <property type="component" value="Unassembled WGS sequence"/>
</dbReference>
<evidence type="ECO:0000313" key="2">
    <source>
        <dbReference type="EMBL" id="HDD53016.1"/>
    </source>
</evidence>
<proteinExistence type="predicted"/>
<dbReference type="GO" id="GO:0043565">
    <property type="term" value="F:sequence-specific DNA binding"/>
    <property type="evidence" value="ECO:0007669"/>
    <property type="project" value="InterPro"/>
</dbReference>
<gene>
    <name evidence="2" type="ORF">ENF32_02980</name>
</gene>
<reference evidence="2" key="1">
    <citation type="journal article" date="2020" name="mSystems">
        <title>Genome- and Community-Level Interaction Insights into Carbon Utilization and Element Cycling Functions of Hydrothermarchaeota in Hydrothermal Sediment.</title>
        <authorList>
            <person name="Zhou Z."/>
            <person name="Liu Y."/>
            <person name="Xu W."/>
            <person name="Pan J."/>
            <person name="Luo Z.H."/>
            <person name="Li M."/>
        </authorList>
    </citation>
    <scope>NUCLEOTIDE SEQUENCE [LARGE SCALE GENOMIC DNA]</scope>
    <source>
        <strain evidence="2">HyVt-115</strain>
    </source>
</reference>
<accession>A0A7C0Y932</accession>
<dbReference type="PANTHER" id="PTHR47918">
    <property type="entry name" value="DNA-BINDING PROTEIN FIS"/>
    <property type="match status" value="1"/>
</dbReference>
<dbReference type="Pfam" id="PF02954">
    <property type="entry name" value="HTH_8"/>
    <property type="match status" value="1"/>
</dbReference>
<comment type="caution">
    <text evidence="2">The sequence shown here is derived from an EMBL/GenBank/DDBJ whole genome shotgun (WGS) entry which is preliminary data.</text>
</comment>
<dbReference type="PRINTS" id="PR01590">
    <property type="entry name" value="HTHFIS"/>
</dbReference>
<name>A0A7C0Y932_9BACT</name>
<dbReference type="SUPFAM" id="SSF46689">
    <property type="entry name" value="Homeodomain-like"/>
    <property type="match status" value="1"/>
</dbReference>
<sequence length="79" mass="8865">MSSDLPSLIGRLVKEAIDHPELYNSKNLHSLVMEGVERVLIEKALEHTGGNKRKAAQVLGINRNTLSNKIKKYQLKAEK</sequence>
<feature type="domain" description="DNA binding HTH" evidence="1">
    <location>
        <begin position="34"/>
        <end position="73"/>
    </location>
</feature>
<protein>
    <submittedName>
        <fullName evidence="2">Fis family transcriptional regulator</fullName>
    </submittedName>
</protein>
<dbReference type="EMBL" id="DQWS01000114">
    <property type="protein sequence ID" value="HDD53016.1"/>
    <property type="molecule type" value="Genomic_DNA"/>
</dbReference>
<dbReference type="InterPro" id="IPR002197">
    <property type="entry name" value="HTH_Fis"/>
</dbReference>
<dbReference type="Gene3D" id="1.10.10.60">
    <property type="entry name" value="Homeodomain-like"/>
    <property type="match status" value="1"/>
</dbReference>
<dbReference type="InterPro" id="IPR050207">
    <property type="entry name" value="Trans_regulatory_Fis"/>
</dbReference>
<organism evidence="2">
    <name type="scientific">Thermosulfidibacter takaii</name>
    <dbReference type="NCBI Taxonomy" id="412593"/>
    <lineage>
        <taxon>Bacteria</taxon>
        <taxon>Pseudomonadati</taxon>
        <taxon>Thermosulfidibacterota</taxon>
        <taxon>Thermosulfidibacteria</taxon>
        <taxon>Thermosulfidibacterales</taxon>
        <taxon>Thermosulfidibacteraceae</taxon>
    </lineage>
</organism>